<protein>
    <recommendedName>
        <fullName evidence="1">Reverse transcriptase domain-containing protein</fullName>
    </recommendedName>
</protein>
<proteinExistence type="predicted"/>
<dbReference type="Proteomes" id="UP001454036">
    <property type="component" value="Unassembled WGS sequence"/>
</dbReference>
<dbReference type="InterPro" id="IPR000477">
    <property type="entry name" value="RT_dom"/>
</dbReference>
<dbReference type="PROSITE" id="PS50878">
    <property type="entry name" value="RT_POL"/>
    <property type="match status" value="1"/>
</dbReference>
<name>A0AAV3R7X3_LITER</name>
<reference evidence="2 3" key="1">
    <citation type="submission" date="2024-01" db="EMBL/GenBank/DDBJ databases">
        <title>The complete chloroplast genome sequence of Lithospermum erythrorhizon: insights into the phylogenetic relationship among Boraginaceae species and the maternal lineages of purple gromwells.</title>
        <authorList>
            <person name="Okada T."/>
            <person name="Watanabe K."/>
        </authorList>
    </citation>
    <scope>NUCLEOTIDE SEQUENCE [LARGE SCALE GENOMIC DNA]</scope>
</reference>
<feature type="domain" description="Reverse transcriptase" evidence="1">
    <location>
        <begin position="117"/>
        <end position="227"/>
    </location>
</feature>
<organism evidence="2 3">
    <name type="scientific">Lithospermum erythrorhizon</name>
    <name type="common">Purple gromwell</name>
    <name type="synonym">Lithospermum officinale var. erythrorhizon</name>
    <dbReference type="NCBI Taxonomy" id="34254"/>
    <lineage>
        <taxon>Eukaryota</taxon>
        <taxon>Viridiplantae</taxon>
        <taxon>Streptophyta</taxon>
        <taxon>Embryophyta</taxon>
        <taxon>Tracheophyta</taxon>
        <taxon>Spermatophyta</taxon>
        <taxon>Magnoliopsida</taxon>
        <taxon>eudicotyledons</taxon>
        <taxon>Gunneridae</taxon>
        <taxon>Pentapetalae</taxon>
        <taxon>asterids</taxon>
        <taxon>lamiids</taxon>
        <taxon>Boraginales</taxon>
        <taxon>Boraginaceae</taxon>
        <taxon>Boraginoideae</taxon>
        <taxon>Lithospermeae</taxon>
        <taxon>Lithospermum</taxon>
    </lineage>
</organism>
<dbReference type="InterPro" id="IPR052343">
    <property type="entry name" value="Retrotransposon-Effector_Assoc"/>
</dbReference>
<gene>
    <name evidence="2" type="ORF">LIER_25464</name>
</gene>
<dbReference type="AlphaFoldDB" id="A0AAV3R7X3"/>
<dbReference type="EMBL" id="BAABME010007677">
    <property type="protein sequence ID" value="GAA0171436.1"/>
    <property type="molecule type" value="Genomic_DNA"/>
</dbReference>
<evidence type="ECO:0000313" key="2">
    <source>
        <dbReference type="EMBL" id="GAA0171436.1"/>
    </source>
</evidence>
<dbReference type="PANTHER" id="PTHR46890:SF48">
    <property type="entry name" value="RNA-DIRECTED DNA POLYMERASE"/>
    <property type="match status" value="1"/>
</dbReference>
<evidence type="ECO:0000313" key="3">
    <source>
        <dbReference type="Proteomes" id="UP001454036"/>
    </source>
</evidence>
<dbReference type="PANTHER" id="PTHR46890">
    <property type="entry name" value="NON-LTR RETROLELEMENT REVERSE TRANSCRIPTASE-LIKE PROTEIN-RELATED"/>
    <property type="match status" value="1"/>
</dbReference>
<comment type="caution">
    <text evidence="2">The sequence shown here is derived from an EMBL/GenBank/DDBJ whole genome shotgun (WGS) entry which is preliminary data.</text>
</comment>
<accession>A0AAV3R7X3</accession>
<dbReference type="Pfam" id="PF00078">
    <property type="entry name" value="RVT_1"/>
    <property type="match status" value="1"/>
</dbReference>
<sequence>MVKKNEACNHISYIIKGDGSKTSSCNELANETVEFYKDLFGTAIPSSPIDTEMLKVGEVLNTDERGTLVAPITTEEVKETIFDIGDDKAPGPDGYSSAFFKKNWKIVGEDFMNGVKEFFSYGKMVKQLNHTIIALIPKTDHDPKVGDFQPIGCTNVAYKTITKNLIKRMEPLVPKIINLAQGAFVGGRLPSDDVFLVQELVCGYTRNRSSPRCMIKVDIRKAYDTVS</sequence>
<evidence type="ECO:0000259" key="1">
    <source>
        <dbReference type="PROSITE" id="PS50878"/>
    </source>
</evidence>
<keyword evidence="3" id="KW-1185">Reference proteome</keyword>